<proteinExistence type="predicted"/>
<evidence type="ECO:0000259" key="7">
    <source>
        <dbReference type="Pfam" id="PF12340"/>
    </source>
</evidence>
<accession>A0AAI8V875</accession>
<keyword evidence="6" id="KW-0788">Thiol protease</keyword>
<keyword evidence="10" id="KW-1185">Reference proteome</keyword>
<feature type="domain" description="DUF3645" evidence="8">
    <location>
        <begin position="228"/>
        <end position="260"/>
    </location>
</feature>
<organism evidence="9 10">
    <name type="scientific">Anthostomella pinea</name>
    <dbReference type="NCBI Taxonomy" id="933095"/>
    <lineage>
        <taxon>Eukaryota</taxon>
        <taxon>Fungi</taxon>
        <taxon>Dikarya</taxon>
        <taxon>Ascomycota</taxon>
        <taxon>Pezizomycotina</taxon>
        <taxon>Sordariomycetes</taxon>
        <taxon>Xylariomycetidae</taxon>
        <taxon>Xylariales</taxon>
        <taxon>Xylariaceae</taxon>
        <taxon>Anthostomella</taxon>
    </lineage>
</organism>
<comment type="catalytic activity">
    <reaction evidence="1">
        <text>Thiol-dependent hydrolysis of ester, thioester, amide, peptide and isopeptide bonds formed by the C-terminal Gly of ubiquitin (a 76-residue protein attached to proteins as an intracellular targeting signal).</text>
        <dbReference type="EC" id="3.4.19.12"/>
    </reaction>
</comment>
<dbReference type="EC" id="3.4.19.12" evidence="2"/>
<name>A0AAI8V875_9PEZI</name>
<dbReference type="GO" id="GO:0004843">
    <property type="term" value="F:cysteine-type deubiquitinase activity"/>
    <property type="evidence" value="ECO:0007669"/>
    <property type="project" value="UniProtKB-EC"/>
</dbReference>
<dbReference type="InterPro" id="IPR022099">
    <property type="entry name" value="DUF3638"/>
</dbReference>
<dbReference type="InterPro" id="IPR022105">
    <property type="entry name" value="DUF3645"/>
</dbReference>
<evidence type="ECO:0000256" key="2">
    <source>
        <dbReference type="ARBA" id="ARBA00012759"/>
    </source>
</evidence>
<dbReference type="GO" id="GO:0006508">
    <property type="term" value="P:proteolysis"/>
    <property type="evidence" value="ECO:0007669"/>
    <property type="project" value="UniProtKB-KW"/>
</dbReference>
<dbReference type="AlphaFoldDB" id="A0AAI8V875"/>
<dbReference type="Pfam" id="PF12340">
    <property type="entry name" value="DUF3638"/>
    <property type="match status" value="1"/>
</dbReference>
<protein>
    <recommendedName>
        <fullName evidence="2">ubiquitinyl hydrolase 1</fullName>
        <ecNumber evidence="2">3.4.19.12</ecNumber>
    </recommendedName>
</protein>
<evidence type="ECO:0000256" key="1">
    <source>
        <dbReference type="ARBA" id="ARBA00000707"/>
    </source>
</evidence>
<comment type="caution">
    <text evidence="9">The sequence shown here is derived from an EMBL/GenBank/DDBJ whole genome shotgun (WGS) entry which is preliminary data.</text>
</comment>
<keyword evidence="4" id="KW-0833">Ubl conjugation pathway</keyword>
<gene>
    <name evidence="9" type="ORF">KHLLAP_LOCUS310</name>
</gene>
<dbReference type="PANTHER" id="PTHR13367:SF33">
    <property type="entry name" value="P-LOOP CONTAINING NUCLEOSIDE TRIPHOSPHATE HYDROLASE PROTEIN"/>
    <property type="match status" value="1"/>
</dbReference>
<evidence type="ECO:0000256" key="5">
    <source>
        <dbReference type="ARBA" id="ARBA00022801"/>
    </source>
</evidence>
<evidence type="ECO:0000256" key="3">
    <source>
        <dbReference type="ARBA" id="ARBA00022670"/>
    </source>
</evidence>
<evidence type="ECO:0000313" key="9">
    <source>
        <dbReference type="EMBL" id="CAJ2499842.1"/>
    </source>
</evidence>
<reference evidence="9" key="1">
    <citation type="submission" date="2023-10" db="EMBL/GenBank/DDBJ databases">
        <authorList>
            <person name="Hackl T."/>
        </authorList>
    </citation>
    <scope>NUCLEOTIDE SEQUENCE</scope>
</reference>
<evidence type="ECO:0000313" key="10">
    <source>
        <dbReference type="Proteomes" id="UP001295740"/>
    </source>
</evidence>
<dbReference type="Proteomes" id="UP001295740">
    <property type="component" value="Unassembled WGS sequence"/>
</dbReference>
<dbReference type="InterPro" id="IPR051346">
    <property type="entry name" value="OTU_Deubiquitinase"/>
</dbReference>
<keyword evidence="3" id="KW-0645">Protease</keyword>
<feature type="domain" description="DUF3638" evidence="7">
    <location>
        <begin position="3"/>
        <end position="108"/>
    </location>
</feature>
<dbReference type="Pfam" id="PF12359">
    <property type="entry name" value="DUF3645"/>
    <property type="match status" value="1"/>
</dbReference>
<dbReference type="EMBL" id="CAUWAG010000003">
    <property type="protein sequence ID" value="CAJ2499842.1"/>
    <property type="molecule type" value="Genomic_DNA"/>
</dbReference>
<sequence length="383" mass="43437">MLSLYAELHGEMRDAKGLVLTSHEHLLSYKLGGWQHLADGKLGAARYMVSFQNWLNNHCRDVLDECDFTLSVKTQLNYPSGPEMTVDGHPFRWQVALGLLALASHHIPLIRDNFPGSIEILRKRGSFPMVYFLKSSAEDALHERILDEICAGRTTFLRPADSFSSDHSKIIRRVLTDQSLDHGSFTLAVKAFSNPQAASKMLLVVRGLLLNRILLCLNKRWNVQYGLHPQRHPIAVPFEAKGVPSEQSEFGHPDVAILFTCLAFYHTGLTSEQFRKGLQHVLQSDDPAAQYEHWTSSCNNLPEELRHWNVINLDDGSQMEDLWRQLQLDRVVVDHYLNNFVFPKYARQFEIKLQASGWDIPLVVPDKEHGAKTTGFSGQTTTA</sequence>
<evidence type="ECO:0000256" key="4">
    <source>
        <dbReference type="ARBA" id="ARBA00022786"/>
    </source>
</evidence>
<keyword evidence="5" id="KW-0378">Hydrolase</keyword>
<evidence type="ECO:0000259" key="8">
    <source>
        <dbReference type="Pfam" id="PF12359"/>
    </source>
</evidence>
<evidence type="ECO:0000256" key="6">
    <source>
        <dbReference type="ARBA" id="ARBA00022807"/>
    </source>
</evidence>
<dbReference type="PANTHER" id="PTHR13367">
    <property type="entry name" value="UBIQUITIN THIOESTERASE"/>
    <property type="match status" value="1"/>
</dbReference>